<accession>A0ABQ6NCQ6</accession>
<feature type="active site" description="Glycyl thioester intermediate" evidence="3">
    <location>
        <position position="2605"/>
    </location>
</feature>
<evidence type="ECO:0000259" key="6">
    <source>
        <dbReference type="PROSITE" id="PS50237"/>
    </source>
</evidence>
<dbReference type="EMBL" id="BRYB01006449">
    <property type="protein sequence ID" value="GMI57894.1"/>
    <property type="molecule type" value="Genomic_DNA"/>
</dbReference>
<dbReference type="Gene3D" id="2.60.120.920">
    <property type="match status" value="1"/>
</dbReference>
<feature type="region of interest" description="Disordered" evidence="4">
    <location>
        <begin position="1700"/>
        <end position="1732"/>
    </location>
</feature>
<feature type="domain" description="B30.2/SPRY" evidence="5">
    <location>
        <begin position="1"/>
        <end position="119"/>
    </location>
</feature>
<dbReference type="InterPro" id="IPR000569">
    <property type="entry name" value="HECT_dom"/>
</dbReference>
<dbReference type="Proteomes" id="UP001165060">
    <property type="component" value="Unassembled WGS sequence"/>
</dbReference>
<feature type="compositionally biased region" description="Basic residues" evidence="4">
    <location>
        <begin position="1452"/>
        <end position="1466"/>
    </location>
</feature>
<dbReference type="Gene3D" id="3.30.2410.10">
    <property type="entry name" value="Hect, E3 ligase catalytic domain"/>
    <property type="match status" value="1"/>
</dbReference>
<evidence type="ECO:0008006" key="9">
    <source>
        <dbReference type="Google" id="ProtNLM"/>
    </source>
</evidence>
<evidence type="ECO:0000256" key="4">
    <source>
        <dbReference type="SAM" id="MobiDB-lite"/>
    </source>
</evidence>
<evidence type="ECO:0000256" key="2">
    <source>
        <dbReference type="ARBA" id="ARBA00022786"/>
    </source>
</evidence>
<feature type="region of interest" description="Disordered" evidence="4">
    <location>
        <begin position="590"/>
        <end position="631"/>
    </location>
</feature>
<organism evidence="7 8">
    <name type="scientific">Tetraparma gracilis</name>
    <dbReference type="NCBI Taxonomy" id="2962635"/>
    <lineage>
        <taxon>Eukaryota</taxon>
        <taxon>Sar</taxon>
        <taxon>Stramenopiles</taxon>
        <taxon>Ochrophyta</taxon>
        <taxon>Bolidophyceae</taxon>
        <taxon>Parmales</taxon>
        <taxon>Triparmaceae</taxon>
        <taxon>Tetraparma</taxon>
    </lineage>
</organism>
<feature type="region of interest" description="Disordered" evidence="4">
    <location>
        <begin position="2187"/>
        <end position="2214"/>
    </location>
</feature>
<evidence type="ECO:0000256" key="3">
    <source>
        <dbReference type="PROSITE-ProRule" id="PRU00104"/>
    </source>
</evidence>
<dbReference type="PROSITE" id="PS50188">
    <property type="entry name" value="B302_SPRY"/>
    <property type="match status" value="1"/>
</dbReference>
<dbReference type="InterPro" id="IPR043136">
    <property type="entry name" value="B30.2/SPRY_sf"/>
</dbReference>
<evidence type="ECO:0000313" key="8">
    <source>
        <dbReference type="Proteomes" id="UP001165060"/>
    </source>
</evidence>
<keyword evidence="2 3" id="KW-0833">Ubl conjugation pathway</keyword>
<feature type="region of interest" description="Disordered" evidence="4">
    <location>
        <begin position="1448"/>
        <end position="1469"/>
    </location>
</feature>
<dbReference type="PANTHER" id="PTHR45670">
    <property type="entry name" value="E3 UBIQUITIN-PROTEIN LIGASE TRIP12"/>
    <property type="match status" value="1"/>
</dbReference>
<feature type="region of interest" description="Disordered" evidence="4">
    <location>
        <begin position="234"/>
        <end position="286"/>
    </location>
</feature>
<feature type="compositionally biased region" description="Low complexity" evidence="4">
    <location>
        <begin position="604"/>
        <end position="617"/>
    </location>
</feature>
<keyword evidence="8" id="KW-1185">Reference proteome</keyword>
<comment type="caution">
    <text evidence="7">The sequence shown here is derived from an EMBL/GenBank/DDBJ whole genome shotgun (WGS) entry which is preliminary data.</text>
</comment>
<sequence length="2642" mass="284715">MGGCYLAGVAPESFSSFSARSGLQQSRSFWGVEDGGRCYEGRREGGRRGGGGDEEVMYGSMDVITIVADLTARTLSYWLNGEPLGALVKNLPPGPLYPVATPFNSGVSAVICPLSGDPKAILAEHAKKRELAATLEKSRRQADLLRRKRLLINEDNTLTPKLVETLAEIVGWYEAPPAAGMSAVQAARLWYRSGFKLSKLSMLVPAPAAAAVKAEDFVKVIGDLVKEEESKLLPAAAPAAANPSSPPPAAAADDMEEDDDDDDDDDSDDAPASPSPPPPAPPDFLVGDVVSLAPAYKSFGDAASGPLRPLSHGAVVEVQPAPPRAGGERQVRVSAGGRKWWYQPGALQSERGGLVESASVLMITDVLRAHGFRGDLTSLRSEPVLRGGWRPGDWTVHGASTGPRPPLSAAASPLPPRGAPPRGFSPPSSPARPLVARVMADGSRALDSGYIAVETAEGTKRLRANDKGEFPLTHTTWYHAAEDLGIPAAATSPPSSDPPSPTSPPPSPKVNEEIRRKVKAVERLDTVQILTIAKEISTISVLASYFNAGLPAAIVNGLKSTPSSASSAAPTAAICKLAITIIRQLYQDSPPAKSNETAPPSLGTSSSAPQSTPAAPSEFLPLPPSTIRSNSNDNQAISLQDLIVQGVGASGVGEGDAERREFVMALMAQARMDDGAGVGSAIQARLLSSFERYHEAMEGMGSIRSGLALSMAIPGAPASSSALSSPARSRSITTRALEGLQREAEGGAATWRELRHILRSASTKRVTGATSMLLHNGLMLNSVEWTRRALAAGADSKSQEEDGFSVIRVAILLGCSPPIMSLILKSGSPISPSDVATAATLDRPEILTLLLQHTIYTPSSFDVESCSDRVKATLKEWAEQQEKHKQEMLEKASEFTTQLLNAVLSTALTLRLEDGSQKQKQAREVTNALVGDCLFYVLMDRPTMTQDGEELSYLRLKQLGSPESNFPVHPSKSLLRSLPDSVLAEMDSDCTLTLILRLVESHLMSKEVRDVAVGLGLVQVLLAKASPHHITEMDRYGILDLASSQVAYASSMQFSSTSSPPNTTTTTTSSAPSDPSQPCPDLYCRSGHCAVVHVTRHASFRCDMCGKGVEQGVPMHGCRRCDWDACEACTDKAEGGVVKWKFVKEMALEVEARLPAGEKKTSATAAVSTGKRAKEDTPTNAKTQQDPQDHLAAMAANIARRDTTALDLLFDMLKIPGRITVFEFSTYLLPSVHAAIATDSGRSFDRPTPLRNRKKARYFEEYDLTKKEGANIVPRKEFVAHFVSRCMESGEPAAPLPKPPDEGDGDGDGEDAKAAKAASMLDVLVSGGGDYKVGDHVCLNEQYLRNMGPPAGPMSEGDVGTVVDLNPGRVFVEFQGQLWHFLKAQLSLVKREGSMKPASKTGLSEMLRLLHTVLAFEERVEIAMNNSVEFSDLQSLLVPFSVKLRRASDRKTGRRGKGKKSKKGRNNNKQVCSDLRCQVHVEPLMPMAELKHHVLRTVRVKHPQYNSFCRKLALDRAIVAERPFCADQSQNQGKEEEGAKIGFDLGEGGGIAWDNRRVGRVVAFDEASGTHVVRYASHVRTGVQQEDEGVSNVGDILDFNGGEARLVMASRDYFILYRDGNQEEFGGVDESMEDDSGGGAILSPPRGNQNAQNERAQDRALLPIGTRVESDIGDGKDDDGGGEGDWKVFTIVSGTVTEVVETMEEKEMRDEDEDEDEDEDDEDAEEGEEVASVKKVDKIVKQCKYNLVSETGEYFVGVAEERLRGRDLSLRQRRSRDGSSMGTGRQQQQAEARQSMAVVPTGVIKRQWSALTDAQNMRPMELDKQSADIDVERRRPRAMSVGGVEVGLQIEECERPPKLDVKFSLRDGRGTEVGGEGSTTLFNALQTMRGEGRSLGGGTTKGHLNRTCEMSYEVAWGEKEVAAVEKVEKDGGKLAVSVAGGGGELEVPGIGAVCMQCIDVLRCLSEAYAKSVGDREGAETKEKMGEYVSGALTKKLLEQLEDPLAVVSGALPSWCRGIAHMAPRLFTHEARLILLERGTFGVSRAVFRQQENKVDVAGLRTRMEAIRQRAISLMQEAFSEDAEDPMALQLQADELYTLEESLKAQVAGAFKKQRWAEHWLQSAKGTVRRKQLLEDASDVMAAYGGNEKARRRRLEIQFAGESGFDASSGAQAGVTRGFYADVVGEMMNAGGGGDDEEEGEDGGNEGETKRKGQDMSCMESPCMWIADVDPSGSVIIPTPRASPTSLPGLFPRPIHPSYPCYSNVCRDFRLLGRLFASALRDGFLVPIPLSLEFVAMVQKGVGGGMEGGAGMEGGKEMSMSIASLSSNEPMEDVEGDDDMLLGSEDLPRPGFLGGHVAALEKFVVRELGLIDAGPGGAKEKEKKKEELAADVGFARKAGLGTYDCSFDDYVGGYAFVDPFDVSQSDGYELCLGGKDIGVSLENVGEYVRLCKRFMLHEGVLQQVREFRAGVDDFFPSGALALLTPEELRVDICGVDSVEEWDEEKIRGLFKLDGGSGAVEAMVAVAAIGGEGGASLSRRFSANSPTFGFLVRTLLEGTVVQRRQFLSFVTSLPIVTKGPIEVAPIVSSQGDFLAFKDGNLPRANTCTRKLYLPRFDSYEQFSEAWNTIVSTEAKFRGFHEWSG</sequence>
<feature type="compositionally biased region" description="Acidic residues" evidence="4">
    <location>
        <begin position="1626"/>
        <end position="1636"/>
    </location>
</feature>
<feature type="compositionally biased region" description="Pro residues" evidence="4">
    <location>
        <begin position="495"/>
        <end position="508"/>
    </location>
</feature>
<feature type="region of interest" description="Disordered" evidence="4">
    <location>
        <begin position="1158"/>
        <end position="1186"/>
    </location>
</feature>
<feature type="compositionally biased region" description="Polar residues" evidence="4">
    <location>
        <begin position="1782"/>
        <end position="1792"/>
    </location>
</feature>
<feature type="region of interest" description="Disordered" evidence="4">
    <location>
        <begin position="1626"/>
        <end position="1659"/>
    </location>
</feature>
<keyword evidence="1" id="KW-0808">Transferase</keyword>
<dbReference type="InterPro" id="IPR001870">
    <property type="entry name" value="B30.2/SPRY"/>
</dbReference>
<feature type="compositionally biased region" description="Pro residues" evidence="4">
    <location>
        <begin position="413"/>
        <end position="430"/>
    </location>
</feature>
<dbReference type="CDD" id="cd11709">
    <property type="entry name" value="SPRY"/>
    <property type="match status" value="1"/>
</dbReference>
<protein>
    <recommendedName>
        <fullName evidence="9">RING-type E3 ubiquitin transferase</fullName>
    </recommendedName>
</protein>
<feature type="compositionally biased region" description="Pro residues" evidence="4">
    <location>
        <begin position="273"/>
        <end position="282"/>
    </location>
</feature>
<dbReference type="SUPFAM" id="SSF49899">
    <property type="entry name" value="Concanavalin A-like lectins/glucanases"/>
    <property type="match status" value="1"/>
</dbReference>
<feature type="domain" description="HECT" evidence="6">
    <location>
        <begin position="2428"/>
        <end position="2637"/>
    </location>
</feature>
<dbReference type="PANTHER" id="PTHR45670:SF1">
    <property type="entry name" value="E3 UBIQUITIN-PROTEIN LIGASE HECTD1"/>
    <property type="match status" value="1"/>
</dbReference>
<dbReference type="SUPFAM" id="SSF56204">
    <property type="entry name" value="Hect, E3 ligase catalytic domain"/>
    <property type="match status" value="1"/>
</dbReference>
<feature type="compositionally biased region" description="Acidic residues" evidence="4">
    <location>
        <begin position="1710"/>
        <end position="1729"/>
    </location>
</feature>
<feature type="compositionally biased region" description="Low complexity" evidence="4">
    <location>
        <begin position="234"/>
        <end position="243"/>
    </location>
</feature>
<dbReference type="InterPro" id="IPR045322">
    <property type="entry name" value="HECTD1/TRIP12-like"/>
</dbReference>
<dbReference type="Gene3D" id="3.30.2160.10">
    <property type="entry name" value="Hect, E3 ligase catalytic domain"/>
    <property type="match status" value="1"/>
</dbReference>
<feature type="region of interest" description="Disordered" evidence="4">
    <location>
        <begin position="396"/>
        <end position="432"/>
    </location>
</feature>
<feature type="compositionally biased region" description="Acidic residues" evidence="4">
    <location>
        <begin position="2193"/>
        <end position="2204"/>
    </location>
</feature>
<reference evidence="7 8" key="1">
    <citation type="journal article" date="2023" name="Commun. Biol.">
        <title>Genome analysis of Parmales, the sister group of diatoms, reveals the evolutionary specialization of diatoms from phago-mixotrophs to photoautotrophs.</title>
        <authorList>
            <person name="Ban H."/>
            <person name="Sato S."/>
            <person name="Yoshikawa S."/>
            <person name="Yamada K."/>
            <person name="Nakamura Y."/>
            <person name="Ichinomiya M."/>
            <person name="Sato N."/>
            <person name="Blanc-Mathieu R."/>
            <person name="Endo H."/>
            <person name="Kuwata A."/>
            <person name="Ogata H."/>
        </authorList>
    </citation>
    <scope>NUCLEOTIDE SEQUENCE [LARGE SCALE GENOMIC DNA]</scope>
</reference>
<dbReference type="InterPro" id="IPR035983">
    <property type="entry name" value="Hect_E3_ubiquitin_ligase"/>
</dbReference>
<dbReference type="Pfam" id="PF00632">
    <property type="entry name" value="HECT"/>
    <property type="match status" value="1"/>
</dbReference>
<name>A0ABQ6NCQ6_9STRA</name>
<dbReference type="Gene3D" id="3.90.1750.10">
    <property type="entry name" value="Hect, E3 ligase catalytic domains"/>
    <property type="match status" value="2"/>
</dbReference>
<dbReference type="InterPro" id="IPR013320">
    <property type="entry name" value="ConA-like_dom_sf"/>
</dbReference>
<feature type="region of interest" description="Disordered" evidence="4">
    <location>
        <begin position="487"/>
        <end position="512"/>
    </location>
</feature>
<feature type="region of interest" description="Disordered" evidence="4">
    <location>
        <begin position="1769"/>
        <end position="1796"/>
    </location>
</feature>
<dbReference type="PROSITE" id="PS50237">
    <property type="entry name" value="HECT"/>
    <property type="match status" value="1"/>
</dbReference>
<proteinExistence type="predicted"/>
<evidence type="ECO:0000259" key="5">
    <source>
        <dbReference type="PROSITE" id="PS50188"/>
    </source>
</evidence>
<dbReference type="SMART" id="SM00119">
    <property type="entry name" value="HECTc"/>
    <property type="match status" value="1"/>
</dbReference>
<evidence type="ECO:0000256" key="1">
    <source>
        <dbReference type="ARBA" id="ARBA00022679"/>
    </source>
</evidence>
<gene>
    <name evidence="7" type="ORF">TeGR_g4406</name>
</gene>
<feature type="compositionally biased region" description="Acidic residues" evidence="4">
    <location>
        <begin position="253"/>
        <end position="269"/>
    </location>
</feature>
<evidence type="ECO:0000313" key="7">
    <source>
        <dbReference type="EMBL" id="GMI57894.1"/>
    </source>
</evidence>
<feature type="region of interest" description="Disordered" evidence="4">
    <location>
        <begin position="1289"/>
        <end position="1313"/>
    </location>
</feature>
<feature type="region of interest" description="Disordered" evidence="4">
    <location>
        <begin position="1053"/>
        <end position="1076"/>
    </location>
</feature>